<dbReference type="RefSeq" id="WP_034708807.1">
    <property type="nucleotide sequence ID" value="NZ_JPRH01000001.1"/>
</dbReference>
<organism evidence="4 5">
    <name type="scientific">Chryseobacterium soli</name>
    <dbReference type="NCBI Taxonomy" id="445961"/>
    <lineage>
        <taxon>Bacteria</taxon>
        <taxon>Pseudomonadati</taxon>
        <taxon>Bacteroidota</taxon>
        <taxon>Flavobacteriia</taxon>
        <taxon>Flavobacteriales</taxon>
        <taxon>Weeksellaceae</taxon>
        <taxon>Chryseobacterium group</taxon>
        <taxon>Chryseobacterium</taxon>
    </lineage>
</organism>
<dbReference type="Proteomes" id="UP000028705">
    <property type="component" value="Unassembled WGS sequence"/>
</dbReference>
<dbReference type="OrthoDB" id="862563at2"/>
<gene>
    <name evidence="4" type="ORF">IW15_01825</name>
</gene>
<dbReference type="Pfam" id="PF18962">
    <property type="entry name" value="Por_Secre_tail"/>
    <property type="match status" value="1"/>
</dbReference>
<feature type="chain" id="PRO_5001802612" evidence="2">
    <location>
        <begin position="21"/>
        <end position="321"/>
    </location>
</feature>
<feature type="signal peptide" evidence="2">
    <location>
        <begin position="1"/>
        <end position="20"/>
    </location>
</feature>
<evidence type="ECO:0000256" key="2">
    <source>
        <dbReference type="SAM" id="SignalP"/>
    </source>
</evidence>
<comment type="caution">
    <text evidence="4">The sequence shown here is derived from an EMBL/GenBank/DDBJ whole genome shotgun (WGS) entry which is preliminary data.</text>
</comment>
<evidence type="ECO:0000313" key="4">
    <source>
        <dbReference type="EMBL" id="KFF14209.1"/>
    </source>
</evidence>
<proteinExistence type="predicted"/>
<evidence type="ECO:0000313" key="5">
    <source>
        <dbReference type="Proteomes" id="UP000028705"/>
    </source>
</evidence>
<dbReference type="EMBL" id="JPRH01000001">
    <property type="protein sequence ID" value="KFF14209.1"/>
    <property type="molecule type" value="Genomic_DNA"/>
</dbReference>
<dbReference type="eggNOG" id="COG4886">
    <property type="taxonomic scope" value="Bacteria"/>
</dbReference>
<dbReference type="InterPro" id="IPR026444">
    <property type="entry name" value="Secre_tail"/>
</dbReference>
<evidence type="ECO:0000256" key="1">
    <source>
        <dbReference type="ARBA" id="ARBA00022729"/>
    </source>
</evidence>
<dbReference type="NCBIfam" id="TIGR04183">
    <property type="entry name" value="Por_Secre_tail"/>
    <property type="match status" value="1"/>
</dbReference>
<protein>
    <submittedName>
        <fullName evidence="4">Secretion protein</fullName>
    </submittedName>
</protein>
<feature type="domain" description="Secretion system C-terminal sorting" evidence="3">
    <location>
        <begin position="248"/>
        <end position="318"/>
    </location>
</feature>
<dbReference type="AlphaFoldDB" id="A0A086ABZ5"/>
<sequence>MKTKLILFAFLFFSILNIKAQCVPVITSPRLGAQFADKIVFCGTETETISTTQPFATYQWYKQQWAWQLPNANPWVALPSATSQSLTINGNDDMLYNFKVVVTQNDCMAESTPVMADGFAYSLPAMLTTFTPGTFQQVDAGEYNVCKGASVTFENVFPVLYGTHTWYKCTPGAIPPVAGDPCIVNGVSGSSYTATESGSYGFYACTAYCPDQCEFLGLGGFVQLNYGNWGFCSLGMGETKQKQNSLQVYPNPTAQFIYIGKESDKVYKEISIIDVSGKLVLQKNDHQFSQAIDVSKLVPGNYIIVSKDSVGNIYKNKFIKK</sequence>
<reference evidence="4 5" key="1">
    <citation type="submission" date="2014-07" db="EMBL/GenBank/DDBJ databases">
        <title>Genome of Chryseobacterium soli DSM 19298.</title>
        <authorList>
            <person name="Stropko S.J."/>
            <person name="Pipes S.E."/>
            <person name="Newman J."/>
        </authorList>
    </citation>
    <scope>NUCLEOTIDE SEQUENCE [LARGE SCALE GENOMIC DNA]</scope>
    <source>
        <strain evidence="4 5">DSM 19298</strain>
    </source>
</reference>
<evidence type="ECO:0000259" key="3">
    <source>
        <dbReference type="Pfam" id="PF18962"/>
    </source>
</evidence>
<dbReference type="STRING" id="445961.IW15_01825"/>
<keyword evidence="5" id="KW-1185">Reference proteome</keyword>
<accession>A0A086ABZ5</accession>
<keyword evidence="1 2" id="KW-0732">Signal</keyword>
<name>A0A086ABZ5_9FLAO</name>